<dbReference type="SUPFAM" id="SSF53383">
    <property type="entry name" value="PLP-dependent transferases"/>
    <property type="match status" value="1"/>
</dbReference>
<evidence type="ECO:0000256" key="12">
    <source>
        <dbReference type="RuleBase" id="RU365034"/>
    </source>
</evidence>
<evidence type="ECO:0000256" key="7">
    <source>
        <dbReference type="ARBA" id="ARBA00022576"/>
    </source>
</evidence>
<feature type="compositionally biased region" description="Low complexity" evidence="13">
    <location>
        <begin position="1"/>
        <end position="16"/>
    </location>
</feature>
<accession>A0A3R8QTK3</accession>
<evidence type="ECO:0000256" key="13">
    <source>
        <dbReference type="SAM" id="MobiDB-lite"/>
    </source>
</evidence>
<evidence type="ECO:0000256" key="10">
    <source>
        <dbReference type="ARBA" id="ARBA00049111"/>
    </source>
</evidence>
<comment type="caution">
    <text evidence="14">The sequence shown here is derived from an EMBL/GenBank/DDBJ whole genome shotgun (WGS) entry which is preliminary data.</text>
</comment>
<keyword evidence="15" id="KW-1185">Reference proteome</keyword>
<dbReference type="PIRSF" id="PIRSF000521">
    <property type="entry name" value="Transaminase_4ab_Lys_Orn"/>
    <property type="match status" value="1"/>
</dbReference>
<evidence type="ECO:0000256" key="3">
    <source>
        <dbReference type="ARBA" id="ARBA00004946"/>
    </source>
</evidence>
<dbReference type="EC" id="2.6.1.76" evidence="5 12"/>
<dbReference type="AlphaFoldDB" id="A0A3R8QTK3"/>
<dbReference type="RefSeq" id="WP_010550449.1">
    <property type="nucleotide sequence ID" value="NZ_JBQQKH010000029.1"/>
</dbReference>
<dbReference type="PANTHER" id="PTHR43552:SF2">
    <property type="entry name" value="DIAMINOBUTYRATE--2-OXOGLUTARATE TRANSAMINASE"/>
    <property type="match status" value="1"/>
</dbReference>
<dbReference type="Proteomes" id="UP000274327">
    <property type="component" value="Unassembled WGS sequence"/>
</dbReference>
<keyword evidence="8 12" id="KW-0808">Transferase</keyword>
<dbReference type="NCBIfam" id="TIGR00709">
    <property type="entry name" value="dat"/>
    <property type="match status" value="1"/>
</dbReference>
<evidence type="ECO:0000256" key="2">
    <source>
        <dbReference type="ARBA" id="ARBA00002189"/>
    </source>
</evidence>
<reference evidence="14 15" key="1">
    <citation type="submission" date="2018-07" db="EMBL/GenBank/DDBJ databases">
        <title>Brachybacteriurn paraconglorneratum KCTC 9916.</title>
        <authorList>
            <person name="Li Y."/>
        </authorList>
    </citation>
    <scope>NUCLEOTIDE SEQUENCE [LARGE SCALE GENOMIC DNA]</scope>
    <source>
        <strain evidence="14 15">KCTC 9916</strain>
    </source>
</reference>
<dbReference type="InterPro" id="IPR015424">
    <property type="entry name" value="PyrdxlP-dep_Trfase"/>
</dbReference>
<dbReference type="GO" id="GO:0019491">
    <property type="term" value="P:ectoine biosynthetic process"/>
    <property type="evidence" value="ECO:0007669"/>
    <property type="project" value="UniProtKB-UniPathway"/>
</dbReference>
<dbReference type="InterPro" id="IPR015422">
    <property type="entry name" value="PyrdxlP-dep_Trfase_small"/>
</dbReference>
<dbReference type="InterPro" id="IPR015421">
    <property type="entry name" value="PyrdxlP-dep_Trfase_major"/>
</dbReference>
<name>A0A3R8QTK3_9MICO</name>
<comment type="cofactor">
    <cofactor evidence="1 12">
        <name>pyridoxal 5'-phosphate</name>
        <dbReference type="ChEBI" id="CHEBI:597326"/>
    </cofactor>
</comment>
<comment type="function">
    <text evidence="2 12">Catalyzes reversively the conversion of L-aspartate beta-semialdehyde (ASA) to L-2,4-diaminobutyrate (DABA) by transamination with L-glutamate.</text>
</comment>
<dbReference type="CDD" id="cd00610">
    <property type="entry name" value="OAT_like"/>
    <property type="match status" value="1"/>
</dbReference>
<sequence>MTTTAPTETTAKPQPADQAGAPVADPTELESGVRSYSRGWPAVFTHAKGSVLTAEDGTEYIDFFAGAGTLNYGHNHPELKKVVIDHYLEDRVVHGLDMFTDVRREFLQTFDEKILKPRGLDYKVAFPGPGGTNAVEAALKLARKVTGRESVVSFTNGFHGMTLGALSVTGNSMKRGGAGIPLVHSTPMPFDDYFGQVVPDFMYLERLLTDGGSGLNKPAAVIVETVQGEGGINAARAEWLRGLADLCKEHEILLIVDDIQMGCGRTGGFFSFEEAGIEPDMVTLSKSISGYGHPLALTLIKPELDIWEPGEHNGTFRGFGPAFATATKAIELFWSDDELQRSTEAKGAYVESRFNRIAARHADHELVVKGRGLARGLQMPSGEIAGAIAARAFEEGLLVETSGPSDEVVKLLPALTIPEELLEKGLDIIEAAVDEALAAA</sequence>
<keyword evidence="7 12" id="KW-0032">Aminotransferase</keyword>
<dbReference type="EMBL" id="QOCI01000008">
    <property type="protein sequence ID" value="RRR18317.1"/>
    <property type="molecule type" value="Genomic_DNA"/>
</dbReference>
<evidence type="ECO:0000256" key="5">
    <source>
        <dbReference type="ARBA" id="ARBA00013155"/>
    </source>
</evidence>
<dbReference type="InterPro" id="IPR012773">
    <property type="entry name" value="Ectoine_EctB"/>
</dbReference>
<evidence type="ECO:0000256" key="8">
    <source>
        <dbReference type="ARBA" id="ARBA00022679"/>
    </source>
</evidence>
<dbReference type="Pfam" id="PF00202">
    <property type="entry name" value="Aminotran_3"/>
    <property type="match status" value="1"/>
</dbReference>
<dbReference type="InterPro" id="IPR049704">
    <property type="entry name" value="Aminotrans_3_PPA_site"/>
</dbReference>
<evidence type="ECO:0000256" key="4">
    <source>
        <dbReference type="ARBA" id="ARBA00008954"/>
    </source>
</evidence>
<comment type="pathway">
    <text evidence="3 12">Amine and polyamine biosynthesis; ectoine biosynthesis; L-ectoine from L-aspartate 4-semialdehyde: step 1/3.</text>
</comment>
<evidence type="ECO:0000313" key="14">
    <source>
        <dbReference type="EMBL" id="RRR18317.1"/>
    </source>
</evidence>
<feature type="region of interest" description="Disordered" evidence="13">
    <location>
        <begin position="1"/>
        <end position="30"/>
    </location>
</feature>
<evidence type="ECO:0000256" key="6">
    <source>
        <dbReference type="ARBA" id="ARBA00014798"/>
    </source>
</evidence>
<dbReference type="PANTHER" id="PTHR43552">
    <property type="entry name" value="DIAMINOBUTYRATE--2-OXOGLUTARATE AMINOTRANSFERASE"/>
    <property type="match status" value="1"/>
</dbReference>
<dbReference type="Gene3D" id="3.90.1150.10">
    <property type="entry name" value="Aspartate Aminotransferase, domain 1"/>
    <property type="match status" value="1"/>
</dbReference>
<dbReference type="GeneID" id="78121603"/>
<comment type="similarity">
    <text evidence="4 11">Belongs to the class-III pyridoxal-phosphate-dependent aminotransferase family.</text>
</comment>
<dbReference type="PROSITE" id="PS00600">
    <property type="entry name" value="AA_TRANSFER_CLASS_3"/>
    <property type="match status" value="1"/>
</dbReference>
<dbReference type="GO" id="GO:0045303">
    <property type="term" value="F:diaminobutyrate-2-oxoglutarate transaminase activity"/>
    <property type="evidence" value="ECO:0007669"/>
    <property type="project" value="UniProtKB-EC"/>
</dbReference>
<dbReference type="GO" id="GO:0047307">
    <property type="term" value="F:diaminobutyrate-pyruvate transaminase activity"/>
    <property type="evidence" value="ECO:0007669"/>
    <property type="project" value="InterPro"/>
</dbReference>
<keyword evidence="9 11" id="KW-0663">Pyridoxal phosphate</keyword>
<comment type="catalytic activity">
    <reaction evidence="10 12">
        <text>L-2,4-diaminobutanoate + 2-oxoglutarate = L-aspartate 4-semialdehyde + L-glutamate</text>
        <dbReference type="Rhea" id="RHEA:11160"/>
        <dbReference type="ChEBI" id="CHEBI:16810"/>
        <dbReference type="ChEBI" id="CHEBI:29985"/>
        <dbReference type="ChEBI" id="CHEBI:58761"/>
        <dbReference type="ChEBI" id="CHEBI:537519"/>
        <dbReference type="EC" id="2.6.1.76"/>
    </reaction>
</comment>
<evidence type="ECO:0000256" key="11">
    <source>
        <dbReference type="RuleBase" id="RU003560"/>
    </source>
</evidence>
<dbReference type="GO" id="GO:0030170">
    <property type="term" value="F:pyridoxal phosphate binding"/>
    <property type="evidence" value="ECO:0007669"/>
    <property type="project" value="InterPro"/>
</dbReference>
<gene>
    <name evidence="14" type="primary">ectB</name>
    <name evidence="14" type="ORF">DS079_11280</name>
</gene>
<evidence type="ECO:0000256" key="9">
    <source>
        <dbReference type="ARBA" id="ARBA00022898"/>
    </source>
</evidence>
<dbReference type="InterPro" id="IPR004637">
    <property type="entry name" value="Dat"/>
</dbReference>
<dbReference type="InterPro" id="IPR005814">
    <property type="entry name" value="Aminotrans_3"/>
</dbReference>
<protein>
    <recommendedName>
        <fullName evidence="6 12">Diaminobutyrate--2-oxoglutarate transaminase</fullName>
        <ecNumber evidence="5 12">2.6.1.76</ecNumber>
    </recommendedName>
    <alternativeName>
        <fullName evidence="12">DABA aminotransferase</fullName>
    </alternativeName>
</protein>
<evidence type="ECO:0000313" key="15">
    <source>
        <dbReference type="Proteomes" id="UP000274327"/>
    </source>
</evidence>
<dbReference type="NCBIfam" id="NF006733">
    <property type="entry name" value="PRK09264.1"/>
    <property type="match status" value="1"/>
</dbReference>
<dbReference type="UniPathway" id="UPA00067">
    <property type="reaction ID" value="UER00121"/>
</dbReference>
<dbReference type="NCBIfam" id="TIGR02407">
    <property type="entry name" value="ectoine_ectB"/>
    <property type="match status" value="1"/>
</dbReference>
<dbReference type="Gene3D" id="3.40.640.10">
    <property type="entry name" value="Type I PLP-dependent aspartate aminotransferase-like (Major domain)"/>
    <property type="match status" value="1"/>
</dbReference>
<proteinExistence type="inferred from homology"/>
<organism evidence="14 15">
    <name type="scientific">Brachybacterium paraconglomeratum</name>
    <dbReference type="NCBI Taxonomy" id="173362"/>
    <lineage>
        <taxon>Bacteria</taxon>
        <taxon>Bacillati</taxon>
        <taxon>Actinomycetota</taxon>
        <taxon>Actinomycetes</taxon>
        <taxon>Micrococcales</taxon>
        <taxon>Dermabacteraceae</taxon>
        <taxon>Brachybacterium</taxon>
    </lineage>
</organism>
<evidence type="ECO:0000256" key="1">
    <source>
        <dbReference type="ARBA" id="ARBA00001933"/>
    </source>
</evidence>